<dbReference type="Proteomes" id="UP000310108">
    <property type="component" value="Unassembled WGS sequence"/>
</dbReference>
<reference evidence="2 3" key="1">
    <citation type="journal article" date="2019" name="PLoS ONE">
        <title>Comparative genome analysis indicates high evolutionary potential of pathogenicity genes in Colletotrichum tanaceti.</title>
        <authorList>
            <person name="Lelwala R.V."/>
            <person name="Korhonen P.K."/>
            <person name="Young N.D."/>
            <person name="Scott J.B."/>
            <person name="Ades P.A."/>
            <person name="Gasser R.B."/>
            <person name="Taylor P.W.J."/>
        </authorList>
    </citation>
    <scope>NUCLEOTIDE SEQUENCE [LARGE SCALE GENOMIC DNA]</scope>
    <source>
        <strain evidence="2">BRIP57314</strain>
    </source>
</reference>
<dbReference type="EMBL" id="PJEX01000075">
    <property type="protein sequence ID" value="TKW56184.1"/>
    <property type="molecule type" value="Genomic_DNA"/>
</dbReference>
<gene>
    <name evidence="2" type="ORF">CTA1_6243</name>
</gene>
<evidence type="ECO:0000313" key="2">
    <source>
        <dbReference type="EMBL" id="TKW56184.1"/>
    </source>
</evidence>
<evidence type="ECO:0000256" key="1">
    <source>
        <dbReference type="SAM" id="Phobius"/>
    </source>
</evidence>
<keyword evidence="1" id="KW-0812">Transmembrane</keyword>
<keyword evidence="1" id="KW-1133">Transmembrane helix</keyword>
<proteinExistence type="predicted"/>
<protein>
    <submittedName>
        <fullName evidence="2">Uncharacterized protein</fullName>
    </submittedName>
</protein>
<keyword evidence="3" id="KW-1185">Reference proteome</keyword>
<keyword evidence="1" id="KW-0472">Membrane</keyword>
<evidence type="ECO:0000313" key="3">
    <source>
        <dbReference type="Proteomes" id="UP000310108"/>
    </source>
</evidence>
<dbReference type="AlphaFoldDB" id="A0A4U6XK41"/>
<comment type="caution">
    <text evidence="2">The sequence shown here is derived from an EMBL/GenBank/DDBJ whole genome shotgun (WGS) entry which is preliminary data.</text>
</comment>
<sequence>MVHHDNDGTAAELFSRRSQVQLIPSPGAALAMIVLPVLAWYYLRSWYRLRHIPGPFLNSISIAPMNYMALGGKLSLRLKELGDRLR</sequence>
<accession>A0A4U6XK41</accession>
<organism evidence="2 3">
    <name type="scientific">Colletotrichum tanaceti</name>
    <dbReference type="NCBI Taxonomy" id="1306861"/>
    <lineage>
        <taxon>Eukaryota</taxon>
        <taxon>Fungi</taxon>
        <taxon>Dikarya</taxon>
        <taxon>Ascomycota</taxon>
        <taxon>Pezizomycotina</taxon>
        <taxon>Sordariomycetes</taxon>
        <taxon>Hypocreomycetidae</taxon>
        <taxon>Glomerellales</taxon>
        <taxon>Glomerellaceae</taxon>
        <taxon>Colletotrichum</taxon>
        <taxon>Colletotrichum destructivum species complex</taxon>
    </lineage>
</organism>
<feature type="transmembrane region" description="Helical" evidence="1">
    <location>
        <begin position="23"/>
        <end position="43"/>
    </location>
</feature>
<name>A0A4U6XK41_9PEZI</name>